<reference evidence="2 3" key="1">
    <citation type="submission" date="2013-03" db="EMBL/GenBank/DDBJ databases">
        <title>The Genome Sequence of Capronia coronata CBS 617.96.</title>
        <authorList>
            <consortium name="The Broad Institute Genomics Platform"/>
            <person name="Cuomo C."/>
            <person name="de Hoog S."/>
            <person name="Gorbushina A."/>
            <person name="Walker B."/>
            <person name="Young S.K."/>
            <person name="Zeng Q."/>
            <person name="Gargeya S."/>
            <person name="Fitzgerald M."/>
            <person name="Haas B."/>
            <person name="Abouelleil A."/>
            <person name="Allen A.W."/>
            <person name="Alvarado L."/>
            <person name="Arachchi H.M."/>
            <person name="Berlin A.M."/>
            <person name="Chapman S.B."/>
            <person name="Gainer-Dewar J."/>
            <person name="Goldberg J."/>
            <person name="Griggs A."/>
            <person name="Gujja S."/>
            <person name="Hansen M."/>
            <person name="Howarth C."/>
            <person name="Imamovic A."/>
            <person name="Ireland A."/>
            <person name="Larimer J."/>
            <person name="McCowan C."/>
            <person name="Murphy C."/>
            <person name="Pearson M."/>
            <person name="Poon T.W."/>
            <person name="Priest M."/>
            <person name="Roberts A."/>
            <person name="Saif S."/>
            <person name="Shea T."/>
            <person name="Sisk P."/>
            <person name="Sykes S."/>
            <person name="Wortman J."/>
            <person name="Nusbaum C."/>
            <person name="Birren B."/>
        </authorList>
    </citation>
    <scope>NUCLEOTIDE SEQUENCE [LARGE SCALE GENOMIC DNA]</scope>
    <source>
        <strain evidence="2 3">CBS 617.96</strain>
    </source>
</reference>
<protein>
    <submittedName>
        <fullName evidence="2">Uncharacterized protein</fullName>
    </submittedName>
</protein>
<dbReference type="EMBL" id="AMWN01000005">
    <property type="protein sequence ID" value="EXJ85478.1"/>
    <property type="molecule type" value="Genomic_DNA"/>
</dbReference>
<proteinExistence type="predicted"/>
<feature type="compositionally biased region" description="Polar residues" evidence="1">
    <location>
        <begin position="60"/>
        <end position="69"/>
    </location>
</feature>
<organism evidence="2 3">
    <name type="scientific">Capronia coronata CBS 617.96</name>
    <dbReference type="NCBI Taxonomy" id="1182541"/>
    <lineage>
        <taxon>Eukaryota</taxon>
        <taxon>Fungi</taxon>
        <taxon>Dikarya</taxon>
        <taxon>Ascomycota</taxon>
        <taxon>Pezizomycotina</taxon>
        <taxon>Eurotiomycetes</taxon>
        <taxon>Chaetothyriomycetidae</taxon>
        <taxon>Chaetothyriales</taxon>
        <taxon>Herpotrichiellaceae</taxon>
        <taxon>Capronia</taxon>
    </lineage>
</organism>
<dbReference type="GeneID" id="19160715"/>
<name>W9XZ32_9EURO</name>
<keyword evidence="3" id="KW-1185">Reference proteome</keyword>
<feature type="compositionally biased region" description="Basic and acidic residues" evidence="1">
    <location>
        <begin position="84"/>
        <end position="99"/>
    </location>
</feature>
<dbReference type="Proteomes" id="UP000019484">
    <property type="component" value="Unassembled WGS sequence"/>
</dbReference>
<evidence type="ECO:0000313" key="2">
    <source>
        <dbReference type="EMBL" id="EXJ85478.1"/>
    </source>
</evidence>
<feature type="region of interest" description="Disordered" evidence="1">
    <location>
        <begin position="1"/>
        <end position="125"/>
    </location>
</feature>
<dbReference type="HOGENOM" id="CLU_1106984_0_0_1"/>
<feature type="region of interest" description="Disordered" evidence="1">
    <location>
        <begin position="154"/>
        <end position="177"/>
    </location>
</feature>
<feature type="compositionally biased region" description="Polar residues" evidence="1">
    <location>
        <begin position="1"/>
        <end position="10"/>
    </location>
</feature>
<evidence type="ECO:0000256" key="1">
    <source>
        <dbReference type="SAM" id="MobiDB-lite"/>
    </source>
</evidence>
<accession>W9XZ32</accession>
<gene>
    <name evidence="2" type="ORF">A1O1_05842</name>
</gene>
<feature type="compositionally biased region" description="Low complexity" evidence="1">
    <location>
        <begin position="231"/>
        <end position="251"/>
    </location>
</feature>
<comment type="caution">
    <text evidence="2">The sequence shown here is derived from an EMBL/GenBank/DDBJ whole genome shotgun (WGS) entry which is preliminary data.</text>
</comment>
<dbReference type="STRING" id="1182541.W9XZ32"/>
<dbReference type="RefSeq" id="XP_007724916.1">
    <property type="nucleotide sequence ID" value="XM_007726726.1"/>
</dbReference>
<feature type="compositionally biased region" description="Basic and acidic residues" evidence="1">
    <location>
        <begin position="11"/>
        <end position="54"/>
    </location>
</feature>
<dbReference type="AlphaFoldDB" id="W9XZ32"/>
<sequence>MTTGKRQGSTKNEDIDRDRDRDRDRDKDKDKDKDVVHHQRKSQRLEKSCREPTSAKHTQRTSQANSQKPSAAGETIHSHTTNSKGKETREESITTAEKRSHARPTPTPSRGGQRPVHGITATTRSAQKQLVTSMTSINSVANLSCTAKRQTCEIHEDESNHPAKPRRGLAQYTEARTRPLNKEEFIESWLEESFWSRRTLTQAESRLGQAVVNMPRKPAPAFPPTRDVSEGRISSSSRSEKSVASVHDADY</sequence>
<evidence type="ECO:0000313" key="3">
    <source>
        <dbReference type="Proteomes" id="UP000019484"/>
    </source>
</evidence>
<feature type="region of interest" description="Disordered" evidence="1">
    <location>
        <begin position="209"/>
        <end position="251"/>
    </location>
</feature>